<dbReference type="GeneTree" id="ENSGT00940000159203"/>
<dbReference type="STRING" id="8005.ENSEEEP00000017272"/>
<dbReference type="Ensembl" id="ENSEEET00000017469.2">
    <property type="protein sequence ID" value="ENSEEEP00000017272.1"/>
    <property type="gene ID" value="ENSEEEG00000008537.2"/>
</dbReference>
<evidence type="ECO:0000256" key="2">
    <source>
        <dbReference type="ARBA" id="ARBA00022448"/>
    </source>
</evidence>
<feature type="signal peptide" evidence="7">
    <location>
        <begin position="1"/>
        <end position="21"/>
    </location>
</feature>
<reference evidence="9" key="5">
    <citation type="submission" date="2025-09" db="UniProtKB">
        <authorList>
            <consortium name="Ensembl"/>
        </authorList>
    </citation>
    <scope>IDENTIFICATION</scope>
</reference>
<dbReference type="InterPro" id="IPR036273">
    <property type="entry name" value="CRAL/TRIO_N_dom_sf"/>
</dbReference>
<feature type="chain" id="PRO_5021257296" description="Alpha-tocopherol transfer protein" evidence="7">
    <location>
        <begin position="22"/>
        <end position="306"/>
    </location>
</feature>
<comment type="subcellular location">
    <subcellularLocation>
        <location evidence="1">Cytoplasm</location>
    </subcellularLocation>
</comment>
<dbReference type="SMART" id="SM01100">
    <property type="entry name" value="CRAL_TRIO_N"/>
    <property type="match status" value="1"/>
</dbReference>
<dbReference type="PANTHER" id="PTHR10174:SF225">
    <property type="entry name" value="ALPHA-TOCOPHEROL TRANSFER PROTEIN"/>
    <property type="match status" value="1"/>
</dbReference>
<dbReference type="Gene3D" id="3.40.525.10">
    <property type="entry name" value="CRAL-TRIO lipid binding domain"/>
    <property type="match status" value="1"/>
</dbReference>
<gene>
    <name evidence="9" type="primary">TTPA</name>
</gene>
<reference evidence="10" key="1">
    <citation type="journal article" date="2014" name="Science">
        <title>Nonhuman genetics. Genomic basis for the convergent evolution of electric organs.</title>
        <authorList>
            <person name="Gallant J.R."/>
            <person name="Traeger L.L."/>
            <person name="Volkening J.D."/>
            <person name="Moffett H."/>
            <person name="Chen P.H."/>
            <person name="Novina C.D."/>
            <person name="Phillips G.N.Jr."/>
            <person name="Anand R."/>
            <person name="Wells G.B."/>
            <person name="Pinch M."/>
            <person name="Guth R."/>
            <person name="Unguez G.A."/>
            <person name="Albert J.S."/>
            <person name="Zakon H.H."/>
            <person name="Samanta M.P."/>
            <person name="Sussman M.R."/>
        </authorList>
    </citation>
    <scope>NUCLEOTIDE SEQUENCE [LARGE SCALE GENOMIC DNA]</scope>
</reference>
<dbReference type="Pfam" id="PF00650">
    <property type="entry name" value="CRAL_TRIO"/>
    <property type="match status" value="1"/>
</dbReference>
<keyword evidence="2" id="KW-0813">Transport</keyword>
<dbReference type="GO" id="GO:0120013">
    <property type="term" value="F:lipid transfer activity"/>
    <property type="evidence" value="ECO:0007669"/>
    <property type="project" value="TreeGrafter"/>
</dbReference>
<evidence type="ECO:0000256" key="5">
    <source>
        <dbReference type="ARBA" id="ARBA00061965"/>
    </source>
</evidence>
<dbReference type="PRINTS" id="PR00180">
    <property type="entry name" value="CRETINALDHBP"/>
</dbReference>
<organism evidence="9 10">
    <name type="scientific">Electrophorus electricus</name>
    <name type="common">Electric eel</name>
    <name type="synonym">Gymnotus electricus</name>
    <dbReference type="NCBI Taxonomy" id="8005"/>
    <lineage>
        <taxon>Eukaryota</taxon>
        <taxon>Metazoa</taxon>
        <taxon>Chordata</taxon>
        <taxon>Craniata</taxon>
        <taxon>Vertebrata</taxon>
        <taxon>Euteleostomi</taxon>
        <taxon>Actinopterygii</taxon>
        <taxon>Neopterygii</taxon>
        <taxon>Teleostei</taxon>
        <taxon>Ostariophysi</taxon>
        <taxon>Gymnotiformes</taxon>
        <taxon>Gymnotoidei</taxon>
        <taxon>Gymnotidae</taxon>
        <taxon>Electrophorus</taxon>
    </lineage>
</organism>
<evidence type="ECO:0000259" key="8">
    <source>
        <dbReference type="PROSITE" id="PS50191"/>
    </source>
</evidence>
<name>A0A4W4EZC2_ELEEL</name>
<protein>
    <recommendedName>
        <fullName evidence="6">Alpha-tocopherol transfer protein</fullName>
    </recommendedName>
</protein>
<evidence type="ECO:0000256" key="4">
    <source>
        <dbReference type="ARBA" id="ARBA00023121"/>
    </source>
</evidence>
<keyword evidence="10" id="KW-1185">Reference proteome</keyword>
<feature type="domain" description="CRAL-TRIO" evidence="8">
    <location>
        <begin position="107"/>
        <end position="269"/>
    </location>
</feature>
<dbReference type="PANTHER" id="PTHR10174">
    <property type="entry name" value="ALPHA-TOCOPHEROL TRANSFER PROTEIN-RELATED"/>
    <property type="match status" value="1"/>
</dbReference>
<dbReference type="PROSITE" id="PS50191">
    <property type="entry name" value="CRAL_TRIO"/>
    <property type="match status" value="1"/>
</dbReference>
<dbReference type="CDD" id="cd00170">
    <property type="entry name" value="SEC14"/>
    <property type="match status" value="1"/>
</dbReference>
<dbReference type="InterPro" id="IPR001251">
    <property type="entry name" value="CRAL-TRIO_dom"/>
</dbReference>
<dbReference type="SUPFAM" id="SSF46938">
    <property type="entry name" value="CRAL/TRIO N-terminal domain"/>
    <property type="match status" value="1"/>
</dbReference>
<dbReference type="GO" id="GO:0007417">
    <property type="term" value="P:central nervous system development"/>
    <property type="evidence" value="ECO:0007669"/>
    <property type="project" value="Ensembl"/>
</dbReference>
<dbReference type="Gene3D" id="1.10.8.20">
    <property type="entry name" value="N-terminal domain of phosphatidylinositol transfer protein sec14p"/>
    <property type="match status" value="1"/>
</dbReference>
<dbReference type="GO" id="GO:0005770">
    <property type="term" value="C:late endosome"/>
    <property type="evidence" value="ECO:0007669"/>
    <property type="project" value="TreeGrafter"/>
</dbReference>
<keyword evidence="4" id="KW-0446">Lipid-binding</keyword>
<dbReference type="SUPFAM" id="SSF52087">
    <property type="entry name" value="CRAL/TRIO domain"/>
    <property type="match status" value="1"/>
</dbReference>
<evidence type="ECO:0000313" key="9">
    <source>
        <dbReference type="Ensembl" id="ENSEEEP00000017272.1"/>
    </source>
</evidence>
<accession>A0A4W4EZC2</accession>
<dbReference type="GO" id="GO:0016020">
    <property type="term" value="C:membrane"/>
    <property type="evidence" value="ECO:0007669"/>
    <property type="project" value="TreeGrafter"/>
</dbReference>
<dbReference type="InterPro" id="IPR011074">
    <property type="entry name" value="CRAL/TRIO_N_dom"/>
</dbReference>
<dbReference type="FunFam" id="1.10.8.20:FF:000003">
    <property type="entry name" value="Alpha-tocopherol transfer protein"/>
    <property type="match status" value="1"/>
</dbReference>
<dbReference type="Proteomes" id="UP000314983">
    <property type="component" value="Chromosome 15"/>
</dbReference>
<evidence type="ECO:0000256" key="6">
    <source>
        <dbReference type="ARBA" id="ARBA00072185"/>
    </source>
</evidence>
<comment type="subunit">
    <text evidence="5">Monomer and homotetramer. Phosphatidylinositol 4,5-bisphosphate binding induces the formation of homotetramers. Phosphatidylinositol 3,4-bisphosphate is less efficient in inducing tetramerization.</text>
</comment>
<evidence type="ECO:0000313" key="10">
    <source>
        <dbReference type="Proteomes" id="UP000314983"/>
    </source>
</evidence>
<evidence type="ECO:0000256" key="1">
    <source>
        <dbReference type="ARBA" id="ARBA00004496"/>
    </source>
</evidence>
<reference evidence="9" key="3">
    <citation type="submission" date="2020-05" db="EMBL/GenBank/DDBJ databases">
        <title>Electrophorus electricus (electric eel) genome, fEleEle1, primary haplotype.</title>
        <authorList>
            <person name="Myers G."/>
            <person name="Meyer A."/>
            <person name="Fedrigo O."/>
            <person name="Formenti G."/>
            <person name="Rhie A."/>
            <person name="Tracey A."/>
            <person name="Sims Y."/>
            <person name="Jarvis E.D."/>
        </authorList>
    </citation>
    <scope>NUCLEOTIDE SEQUENCE [LARGE SCALE GENOMIC DNA]</scope>
</reference>
<evidence type="ECO:0000256" key="3">
    <source>
        <dbReference type="ARBA" id="ARBA00022490"/>
    </source>
</evidence>
<dbReference type="AlphaFoldDB" id="A0A4W4EZC2"/>
<dbReference type="Pfam" id="PF03765">
    <property type="entry name" value="CRAL_TRIO_N"/>
    <property type="match status" value="1"/>
</dbReference>
<evidence type="ECO:0000256" key="7">
    <source>
        <dbReference type="SAM" id="SignalP"/>
    </source>
</evidence>
<reference evidence="10" key="2">
    <citation type="journal article" date="2017" name="Sci. Adv.">
        <title>A tail of two voltages: Proteomic comparison of the three electric organs of the electric eel.</title>
        <authorList>
            <person name="Traeger L.L."/>
            <person name="Sabat G."/>
            <person name="Barrett-Wilt G.A."/>
            <person name="Wells G.B."/>
            <person name="Sussman M.R."/>
        </authorList>
    </citation>
    <scope>NUCLEOTIDE SEQUENCE [LARGE SCALE GENOMIC DNA]</scope>
</reference>
<dbReference type="SMART" id="SM00516">
    <property type="entry name" value="SEC14"/>
    <property type="match status" value="1"/>
</dbReference>
<dbReference type="OMA" id="KQRVYMH"/>
<dbReference type="InterPro" id="IPR036865">
    <property type="entry name" value="CRAL-TRIO_dom_sf"/>
</dbReference>
<dbReference type="GO" id="GO:0051180">
    <property type="term" value="P:vitamin transport"/>
    <property type="evidence" value="ECO:0007669"/>
    <property type="project" value="TreeGrafter"/>
</dbReference>
<keyword evidence="7" id="KW-0732">Signal</keyword>
<dbReference type="GO" id="GO:1902936">
    <property type="term" value="F:phosphatidylinositol bisphosphate binding"/>
    <property type="evidence" value="ECO:0007669"/>
    <property type="project" value="TreeGrafter"/>
</dbReference>
<dbReference type="Gene3D" id="1.20.5.1200">
    <property type="entry name" value="Alpha-tocopherol transfer"/>
    <property type="match status" value="1"/>
</dbReference>
<sequence>MFRFQFAVVQLNLCCMGMKSAEVVNCELLNDLPTDSNRIKPYLLELRQKSENEPIIKQRLDLSDNFLIRFLRARDFDVELSLKLLINYHKWRQECPEISANLRPSSVIGLLKNNYHGALRSRDHAGSRVLIYRIGQWNPKEFTAYEVFRVSLITSELIVREVETQRNGLKAIFDLQGWCFAHAFQINPSLAKKISCVLTDSFPLKVRGIHLINEPIFFRPVFAMIRRFLSDKIKQRIHFHGSSYMTSLSEHFPKAILPPEYGGTGLSMEEVCQEWTENIMQSENYLQSLSVDVGGGSSQGSSCGHH</sequence>
<reference evidence="9" key="4">
    <citation type="submission" date="2025-08" db="UniProtKB">
        <authorList>
            <consortium name="Ensembl"/>
        </authorList>
    </citation>
    <scope>IDENTIFICATION</scope>
</reference>
<keyword evidence="3" id="KW-0963">Cytoplasm</keyword>
<proteinExistence type="predicted"/>
<dbReference type="GO" id="GO:0042360">
    <property type="term" value="P:vitamin E metabolic process"/>
    <property type="evidence" value="ECO:0007669"/>
    <property type="project" value="TreeGrafter"/>
</dbReference>
<dbReference type="GO" id="GO:0008431">
    <property type="term" value="F:vitamin E binding"/>
    <property type="evidence" value="ECO:0007669"/>
    <property type="project" value="TreeGrafter"/>
</dbReference>
<dbReference type="FunFam" id="3.40.525.10:FF:000002">
    <property type="entry name" value="Alpha-tocopherol transfer protein-like"/>
    <property type="match status" value="1"/>
</dbReference>
<dbReference type="GO" id="GO:0043009">
    <property type="term" value="P:chordate embryonic development"/>
    <property type="evidence" value="ECO:0007669"/>
    <property type="project" value="Ensembl"/>
</dbReference>